<keyword evidence="3" id="KW-0032">Aminotransferase</keyword>
<name>A0A328PIQ0_9EURY</name>
<reference evidence="3 4" key="1">
    <citation type="submission" date="2018-06" db="EMBL/GenBank/DDBJ databases">
        <title>Draft genome sequence of hyperthermophilic methanogen Methanothermobacter tenebrarum sp. MCM-B 1447.</title>
        <authorList>
            <person name="Pore S.D."/>
            <person name="Dagar S."/>
            <person name="Dhakephalkar P.K."/>
        </authorList>
    </citation>
    <scope>NUCLEOTIDE SEQUENCE [LARGE SCALE GENOMIC DNA]</scope>
    <source>
        <strain evidence="3 4">MCM B 1447</strain>
    </source>
</reference>
<keyword evidence="3" id="KW-0808">Transferase</keyword>
<gene>
    <name evidence="3" type="ORF">DPC56_01950</name>
</gene>
<comment type="similarity">
    <text evidence="2">Belongs to the DegT/DnrJ/EryC1 family.</text>
</comment>
<dbReference type="SUPFAM" id="SSF53383">
    <property type="entry name" value="PLP-dependent transferases"/>
    <property type="match status" value="1"/>
</dbReference>
<sequence length="359" mass="39825">MIPIASPIIEDDEIREVVKVLRSGFLAQGPKVEEFEKAFADYTNSEYAVATSSGTTALHVALSAAGVGKGDEVITTPFSFAATANAALYVGARPVFVDIDPLTYNIDPERIEDAITEDTKAIIVVHLYGQPAEMNHIIDIGEDHGLIVIEDAAQAHGALYHKKKVGSLGDIGCFSFYPTKNITTGEGGMITTDDEDIAHLARMIRSHGESERYEHVILGYNFRMTDIAAAIGIVQLKKLDKFNSKRIENAKYLTENLKDFEHITTPYVMDDVKHVFHQYTVRVENREKWIEHFKREGIGTGVYYPKPIYRQPLYEDLGLGVSCPEAEKASGEVLSLPVHPSLGVEELDRIIDAVENFQI</sequence>
<evidence type="ECO:0000313" key="3">
    <source>
        <dbReference type="EMBL" id="RAO79566.1"/>
    </source>
</evidence>
<dbReference type="Gene3D" id="3.90.1150.10">
    <property type="entry name" value="Aspartate Aminotransferase, domain 1"/>
    <property type="match status" value="1"/>
</dbReference>
<dbReference type="GO" id="GO:0030170">
    <property type="term" value="F:pyridoxal phosphate binding"/>
    <property type="evidence" value="ECO:0007669"/>
    <property type="project" value="UniProtKB-ARBA"/>
</dbReference>
<dbReference type="InterPro" id="IPR015424">
    <property type="entry name" value="PyrdxlP-dep_Trfase"/>
</dbReference>
<dbReference type="OrthoDB" id="10355at2157"/>
<dbReference type="Pfam" id="PF01041">
    <property type="entry name" value="DegT_DnrJ_EryC1"/>
    <property type="match status" value="1"/>
</dbReference>
<evidence type="ECO:0000256" key="2">
    <source>
        <dbReference type="RuleBase" id="RU004508"/>
    </source>
</evidence>
<dbReference type="PANTHER" id="PTHR30244:SF34">
    <property type="entry name" value="DTDP-4-AMINO-4,6-DIDEOXYGALACTOSE TRANSAMINASE"/>
    <property type="match status" value="1"/>
</dbReference>
<keyword evidence="4" id="KW-1185">Reference proteome</keyword>
<evidence type="ECO:0000313" key="4">
    <source>
        <dbReference type="Proteomes" id="UP000249782"/>
    </source>
</evidence>
<dbReference type="PIRSF" id="PIRSF000390">
    <property type="entry name" value="PLP_StrS"/>
    <property type="match status" value="1"/>
</dbReference>
<comment type="caution">
    <text evidence="3">The sequence shown here is derived from an EMBL/GenBank/DDBJ whole genome shotgun (WGS) entry which is preliminary data.</text>
</comment>
<dbReference type="Gene3D" id="3.40.640.10">
    <property type="entry name" value="Type I PLP-dependent aspartate aminotransferase-like (Major domain)"/>
    <property type="match status" value="1"/>
</dbReference>
<dbReference type="Proteomes" id="UP000249782">
    <property type="component" value="Unassembled WGS sequence"/>
</dbReference>
<evidence type="ECO:0000256" key="1">
    <source>
        <dbReference type="ARBA" id="ARBA00022898"/>
    </source>
</evidence>
<dbReference type="PANTHER" id="PTHR30244">
    <property type="entry name" value="TRANSAMINASE"/>
    <property type="match status" value="1"/>
</dbReference>
<keyword evidence="1 2" id="KW-0663">Pyridoxal phosphate</keyword>
<dbReference type="GO" id="GO:0000271">
    <property type="term" value="P:polysaccharide biosynthetic process"/>
    <property type="evidence" value="ECO:0007669"/>
    <property type="project" value="TreeGrafter"/>
</dbReference>
<dbReference type="GO" id="GO:0008483">
    <property type="term" value="F:transaminase activity"/>
    <property type="evidence" value="ECO:0007669"/>
    <property type="project" value="UniProtKB-KW"/>
</dbReference>
<dbReference type="AlphaFoldDB" id="A0A328PIQ0"/>
<dbReference type="FunFam" id="3.40.640.10:FF:000089">
    <property type="entry name" value="Aminotransferase, DegT/DnrJ/EryC1/StrS family"/>
    <property type="match status" value="1"/>
</dbReference>
<dbReference type="InterPro" id="IPR015421">
    <property type="entry name" value="PyrdxlP-dep_Trfase_major"/>
</dbReference>
<proteinExistence type="inferred from homology"/>
<accession>A0A328PIQ0</accession>
<dbReference type="EMBL" id="QLOE01000002">
    <property type="protein sequence ID" value="RAO79566.1"/>
    <property type="molecule type" value="Genomic_DNA"/>
</dbReference>
<dbReference type="InterPro" id="IPR015422">
    <property type="entry name" value="PyrdxlP-dep_Trfase_small"/>
</dbReference>
<protein>
    <submittedName>
        <fullName evidence="3">Aminotransferase DegT</fullName>
    </submittedName>
</protein>
<dbReference type="InterPro" id="IPR000653">
    <property type="entry name" value="DegT/StrS_aminotransferase"/>
</dbReference>
<organism evidence="3 4">
    <name type="scientific">Methanothermobacter tenebrarum</name>
    <dbReference type="NCBI Taxonomy" id="680118"/>
    <lineage>
        <taxon>Archaea</taxon>
        <taxon>Methanobacteriati</taxon>
        <taxon>Methanobacteriota</taxon>
        <taxon>Methanomada group</taxon>
        <taxon>Methanobacteria</taxon>
        <taxon>Methanobacteriales</taxon>
        <taxon>Methanobacteriaceae</taxon>
        <taxon>Methanothermobacter</taxon>
    </lineage>
</organism>
<dbReference type="CDD" id="cd00616">
    <property type="entry name" value="AHBA_syn"/>
    <property type="match status" value="1"/>
</dbReference>
<dbReference type="RefSeq" id="WP_112093395.1">
    <property type="nucleotide sequence ID" value="NZ_QLOE01000002.1"/>
</dbReference>